<evidence type="ECO:0000256" key="2">
    <source>
        <dbReference type="ARBA" id="ARBA00004611"/>
    </source>
</evidence>
<reference evidence="11 12" key="1">
    <citation type="journal article" date="2017" name="Curr. Biol.">
        <title>The Evolution of Venom by Co-option of Single-Copy Genes.</title>
        <authorList>
            <person name="Martinson E.O."/>
            <person name="Mrinalini"/>
            <person name="Kelkar Y.D."/>
            <person name="Chang C.H."/>
            <person name="Werren J.H."/>
        </authorList>
    </citation>
    <scope>NUCLEOTIDE SEQUENCE [LARGE SCALE GENOMIC DNA]</scope>
    <source>
        <strain evidence="11 12">Alberta</strain>
        <tissue evidence="11">Whole body</tissue>
    </source>
</reference>
<dbReference type="PANTHER" id="PTHR31598">
    <property type="entry name" value="IQ DOMAIN-CONTAINING PROTEIN D"/>
    <property type="match status" value="1"/>
</dbReference>
<dbReference type="AlphaFoldDB" id="A0A232F389"/>
<comment type="similarity">
    <text evidence="3">Belongs to the DRC10 family.</text>
</comment>
<evidence type="ECO:0000256" key="8">
    <source>
        <dbReference type="ARBA" id="ARBA00023212"/>
    </source>
</evidence>
<proteinExistence type="inferred from homology"/>
<protein>
    <recommendedName>
        <fullName evidence="4">Dynein regulatory complex protein 10</fullName>
    </recommendedName>
</protein>
<keyword evidence="5" id="KW-0963">Cytoplasm</keyword>
<evidence type="ECO:0000256" key="7">
    <source>
        <dbReference type="ARBA" id="ARBA00023069"/>
    </source>
</evidence>
<keyword evidence="8" id="KW-0206">Cytoskeleton</keyword>
<evidence type="ECO:0000256" key="1">
    <source>
        <dbReference type="ARBA" id="ARBA00003029"/>
    </source>
</evidence>
<evidence type="ECO:0000256" key="6">
    <source>
        <dbReference type="ARBA" id="ARBA00022846"/>
    </source>
</evidence>
<organism evidence="11 12">
    <name type="scientific">Trichomalopsis sarcophagae</name>
    <dbReference type="NCBI Taxonomy" id="543379"/>
    <lineage>
        <taxon>Eukaryota</taxon>
        <taxon>Metazoa</taxon>
        <taxon>Ecdysozoa</taxon>
        <taxon>Arthropoda</taxon>
        <taxon>Hexapoda</taxon>
        <taxon>Insecta</taxon>
        <taxon>Pterygota</taxon>
        <taxon>Neoptera</taxon>
        <taxon>Endopterygota</taxon>
        <taxon>Hymenoptera</taxon>
        <taxon>Apocrita</taxon>
        <taxon>Proctotrupomorpha</taxon>
        <taxon>Chalcidoidea</taxon>
        <taxon>Pteromalidae</taxon>
        <taxon>Pteromalinae</taxon>
        <taxon>Trichomalopsis</taxon>
    </lineage>
</organism>
<gene>
    <name evidence="11" type="ORF">TSAR_015993</name>
</gene>
<sequence length="444" mass="52444">MFKKNSLNFTPEMFKLNSNFYLDQGFFEKESHFEKPSEISNFEVTVFLNRLIGVFDVLMTKLEFAVNLRKLLLKHSKMATLPFILSHPRVLEILKAQDLKQIVSAFVPFSYFRNSSEETSLLHSLEESDLKTSESSVEVKTQNDKDCNCLHASFELCGSVKDNASVYSAVHILHSYPLIRQLAKDSQNDILKSTLNFLRQIKYLMEFVISKVELLPVEERDRELHIRHVCSEIEQSKHEISELTKSLEDQKIRHRTEANELSDQVTILMETWRSINDEFNSQLTKTLKDSEDNLAKSLSEFNERMENHQSTLDKLKMKVENQKAENRKKEHEVQGKKFKVESQLSSLIMKFDTEVSDRQQYYEELMKEYDALEKERLQLMDDMDKQLNIYDNIVEEKEEKEFAAYKEKYTNFVNNRCAKLIQRWWRNVCAKKKKGKKKKKKPKK</sequence>
<dbReference type="PANTHER" id="PTHR31598:SF1">
    <property type="entry name" value="DYNEIN REGULATORY COMPLEX PROTEIN 10"/>
    <property type="match status" value="1"/>
</dbReference>
<comment type="function">
    <text evidence="1">Component of the nexin-dynein regulatory complex (N-DRC), a key regulator of ciliary/flagellar motility which maintains the alignment and integrity of the distal axoneme and regulates microtubule sliding in motile axonemes.</text>
</comment>
<evidence type="ECO:0000256" key="10">
    <source>
        <dbReference type="SAM" id="Coils"/>
    </source>
</evidence>
<comment type="caution">
    <text evidence="11">The sequence shown here is derived from an EMBL/GenBank/DDBJ whole genome shotgun (WGS) entry which is preliminary data.</text>
</comment>
<comment type="subcellular location">
    <subcellularLocation>
        <location evidence="2">Cytoplasm</location>
        <location evidence="2">Cytoskeleton</location>
        <location evidence="2">Flagellum axoneme</location>
    </subcellularLocation>
</comment>
<evidence type="ECO:0000256" key="3">
    <source>
        <dbReference type="ARBA" id="ARBA00009071"/>
    </source>
</evidence>
<evidence type="ECO:0000256" key="4">
    <source>
        <dbReference type="ARBA" id="ARBA00021752"/>
    </source>
</evidence>
<dbReference type="EMBL" id="NNAY01001077">
    <property type="protein sequence ID" value="OXU25224.1"/>
    <property type="molecule type" value="Genomic_DNA"/>
</dbReference>
<name>A0A232F389_9HYME</name>
<feature type="coiled-coil region" evidence="10">
    <location>
        <begin position="233"/>
        <end position="400"/>
    </location>
</feature>
<evidence type="ECO:0000313" key="12">
    <source>
        <dbReference type="Proteomes" id="UP000215335"/>
    </source>
</evidence>
<keyword evidence="7" id="KW-0969">Cilium</keyword>
<dbReference type="STRING" id="543379.A0A232F389"/>
<evidence type="ECO:0000313" key="11">
    <source>
        <dbReference type="EMBL" id="OXU25224.1"/>
    </source>
</evidence>
<keyword evidence="6" id="KW-0282">Flagellum</keyword>
<dbReference type="Proteomes" id="UP000215335">
    <property type="component" value="Unassembled WGS sequence"/>
</dbReference>
<dbReference type="OrthoDB" id="536093at2759"/>
<evidence type="ECO:0000256" key="5">
    <source>
        <dbReference type="ARBA" id="ARBA00022490"/>
    </source>
</evidence>
<keyword evidence="9" id="KW-0966">Cell projection</keyword>
<keyword evidence="12" id="KW-1185">Reference proteome</keyword>
<evidence type="ECO:0000256" key="9">
    <source>
        <dbReference type="ARBA" id="ARBA00023273"/>
    </source>
</evidence>
<accession>A0A232F389</accession>
<dbReference type="InterPro" id="IPR042815">
    <property type="entry name" value="DRC10"/>
</dbReference>
<keyword evidence="10" id="KW-0175">Coiled coil</keyword>